<dbReference type="Pfam" id="PF02384">
    <property type="entry name" value="N6_Mtase"/>
    <property type="match status" value="1"/>
</dbReference>
<evidence type="ECO:0000313" key="3">
    <source>
        <dbReference type="EMBL" id="KRM93724.1"/>
    </source>
</evidence>
<feature type="domain" description="YtxK-like N-terminal helical" evidence="2">
    <location>
        <begin position="11"/>
        <end position="90"/>
    </location>
</feature>
<keyword evidence="4" id="KW-1185">Reference proteome</keyword>
<dbReference type="InterPro" id="IPR048375">
    <property type="entry name" value="YtxK-like_N"/>
</dbReference>
<accession>A0A0R2D139</accession>
<dbReference type="EMBL" id="AYZR01000008">
    <property type="protein sequence ID" value="KRM93724.1"/>
    <property type="molecule type" value="Genomic_DNA"/>
</dbReference>
<evidence type="ECO:0000259" key="2">
    <source>
        <dbReference type="Pfam" id="PF21106"/>
    </source>
</evidence>
<protein>
    <submittedName>
        <fullName evidence="3">Uncharacterized protein</fullName>
    </submittedName>
</protein>
<dbReference type="PATRIC" id="fig|1423802.4.peg.452"/>
<evidence type="ECO:0000259" key="1">
    <source>
        <dbReference type="Pfam" id="PF02384"/>
    </source>
</evidence>
<dbReference type="Proteomes" id="UP000051256">
    <property type="component" value="Unassembled WGS sequence"/>
</dbReference>
<dbReference type="InterPro" id="IPR003356">
    <property type="entry name" value="DNA_methylase_A-5"/>
</dbReference>
<dbReference type="RefSeq" id="WP_056978250.1">
    <property type="nucleotide sequence ID" value="NZ_AYZR01000008.1"/>
</dbReference>
<dbReference type="SUPFAM" id="SSF53335">
    <property type="entry name" value="S-adenosyl-L-methionine-dependent methyltransferases"/>
    <property type="match status" value="1"/>
</dbReference>
<dbReference type="PANTHER" id="PTHR41313:SF1">
    <property type="entry name" value="DNA METHYLASE ADENINE-SPECIFIC DOMAIN-CONTAINING PROTEIN"/>
    <property type="match status" value="1"/>
</dbReference>
<name>A0A0R2D139_9LACO</name>
<dbReference type="Pfam" id="PF21106">
    <property type="entry name" value="YtxK_like"/>
    <property type="match status" value="1"/>
</dbReference>
<dbReference type="Gene3D" id="1.10.150.470">
    <property type="match status" value="1"/>
</dbReference>
<evidence type="ECO:0000313" key="4">
    <source>
        <dbReference type="Proteomes" id="UP000051256"/>
    </source>
</evidence>
<dbReference type="InterPro" id="IPR016843">
    <property type="entry name" value="S-AdoMet-dep_Ade-MeTrfase_prd"/>
</dbReference>
<sequence>MIVLAEKQIQELFQILDDSSLFLQEKLDLSYIDSLIESLDIIQNVNDIEGIEGLSAQDFENFTSKMKSFDLQNLSAEDARKTIQMAMLKAIKQDNLQANYQITPDTIAGLFSYLISGLSKKDEEISLLDPAVGSGNLLASVVNYLREAGKVVVATGLENDDALADLASLNFELQRSEVNLYHEDTIQDVVAGNVDYVISDLPVGYYPIDDNVVQFKTKAQKGHSYLHHLLIEFGMEHVNPGGFGLFLIPSNIFKDKESKALLEWVKESVYLQGILNLPAELFQNKAAAKSILVLQKPGKGAKQVSQVMLGEFPSFKDPAAMKRFLTEIDDWELKNLNN</sequence>
<proteinExistence type="predicted"/>
<dbReference type="GO" id="GO:0008170">
    <property type="term" value="F:N-methyltransferase activity"/>
    <property type="evidence" value="ECO:0007669"/>
    <property type="project" value="InterPro"/>
</dbReference>
<dbReference type="STRING" id="1423802.FC56_GL000442"/>
<dbReference type="PANTHER" id="PTHR41313">
    <property type="entry name" value="ADENINE-SPECIFIC METHYLTRANSFERASE"/>
    <property type="match status" value="1"/>
</dbReference>
<dbReference type="InterPro" id="IPR052933">
    <property type="entry name" value="DNA_Protect_Modify"/>
</dbReference>
<feature type="domain" description="DNA methylase adenine-specific" evidence="1">
    <location>
        <begin position="103"/>
        <end position="300"/>
    </location>
</feature>
<comment type="caution">
    <text evidence="3">The sequence shown here is derived from an EMBL/GenBank/DDBJ whole genome shotgun (WGS) entry which is preliminary data.</text>
</comment>
<dbReference type="PIRSF" id="PIRSF026567">
    <property type="entry name" value="Adenine_mtase_bact_prd"/>
    <property type="match status" value="1"/>
</dbReference>
<organism evidence="3 4">
    <name type="scientific">Lentilactobacillus senioris DSM 24302 = JCM 17472</name>
    <dbReference type="NCBI Taxonomy" id="1423802"/>
    <lineage>
        <taxon>Bacteria</taxon>
        <taxon>Bacillati</taxon>
        <taxon>Bacillota</taxon>
        <taxon>Bacilli</taxon>
        <taxon>Lactobacillales</taxon>
        <taxon>Lactobacillaceae</taxon>
        <taxon>Lentilactobacillus</taxon>
    </lineage>
</organism>
<dbReference type="AlphaFoldDB" id="A0A0R2D139"/>
<dbReference type="GO" id="GO:0003677">
    <property type="term" value="F:DNA binding"/>
    <property type="evidence" value="ECO:0007669"/>
    <property type="project" value="InterPro"/>
</dbReference>
<reference evidence="3 4" key="1">
    <citation type="journal article" date="2015" name="Genome Announc.">
        <title>Expanding the biotechnology potential of lactobacilli through comparative genomics of 213 strains and associated genera.</title>
        <authorList>
            <person name="Sun Z."/>
            <person name="Harris H.M."/>
            <person name="McCann A."/>
            <person name="Guo C."/>
            <person name="Argimon S."/>
            <person name="Zhang W."/>
            <person name="Yang X."/>
            <person name="Jeffery I.B."/>
            <person name="Cooney J.C."/>
            <person name="Kagawa T.F."/>
            <person name="Liu W."/>
            <person name="Song Y."/>
            <person name="Salvetti E."/>
            <person name="Wrobel A."/>
            <person name="Rasinkangas P."/>
            <person name="Parkhill J."/>
            <person name="Rea M.C."/>
            <person name="O'Sullivan O."/>
            <person name="Ritari J."/>
            <person name="Douillard F.P."/>
            <person name="Paul Ross R."/>
            <person name="Yang R."/>
            <person name="Briner A.E."/>
            <person name="Felis G.E."/>
            <person name="de Vos W.M."/>
            <person name="Barrangou R."/>
            <person name="Klaenhammer T.R."/>
            <person name="Caufield P.W."/>
            <person name="Cui Y."/>
            <person name="Zhang H."/>
            <person name="O'Toole P.W."/>
        </authorList>
    </citation>
    <scope>NUCLEOTIDE SEQUENCE [LARGE SCALE GENOMIC DNA]</scope>
    <source>
        <strain evidence="3 4">DSM 24302</strain>
    </source>
</reference>
<gene>
    <name evidence="3" type="ORF">FC56_GL000442</name>
</gene>
<dbReference type="Gene3D" id="3.40.50.150">
    <property type="entry name" value="Vaccinia Virus protein VP39"/>
    <property type="match status" value="1"/>
</dbReference>
<dbReference type="InterPro" id="IPR029063">
    <property type="entry name" value="SAM-dependent_MTases_sf"/>
</dbReference>